<sequence length="102" mass="11894">MENFLDYLITATVDPLSDNDERMLKNIHQVSEWVLWQVFAVEASRTLKRRGINFAPGLDLSGKYGPEKQCLYLLGVPEWRFHKKKLRRTICLTCFSTEFAVV</sequence>
<dbReference type="EMBL" id="BPLQ01008656">
    <property type="protein sequence ID" value="GIY38675.1"/>
    <property type="molecule type" value="Genomic_DNA"/>
</dbReference>
<keyword evidence="2" id="KW-1185">Reference proteome</keyword>
<gene>
    <name evidence="1" type="ORF">CDAR_169521</name>
</gene>
<evidence type="ECO:0000313" key="1">
    <source>
        <dbReference type="EMBL" id="GIY38675.1"/>
    </source>
</evidence>
<accession>A0AAV4T1N6</accession>
<protein>
    <submittedName>
        <fullName evidence="1">Uncharacterized protein</fullName>
    </submittedName>
</protein>
<evidence type="ECO:0000313" key="2">
    <source>
        <dbReference type="Proteomes" id="UP001054837"/>
    </source>
</evidence>
<dbReference type="AlphaFoldDB" id="A0AAV4T1N6"/>
<reference evidence="1 2" key="1">
    <citation type="submission" date="2021-06" db="EMBL/GenBank/DDBJ databases">
        <title>Caerostris darwini draft genome.</title>
        <authorList>
            <person name="Kono N."/>
            <person name="Arakawa K."/>
        </authorList>
    </citation>
    <scope>NUCLEOTIDE SEQUENCE [LARGE SCALE GENOMIC DNA]</scope>
</reference>
<comment type="caution">
    <text evidence="1">The sequence shown here is derived from an EMBL/GenBank/DDBJ whole genome shotgun (WGS) entry which is preliminary data.</text>
</comment>
<name>A0AAV4T1N6_9ARAC</name>
<proteinExistence type="predicted"/>
<organism evidence="1 2">
    <name type="scientific">Caerostris darwini</name>
    <dbReference type="NCBI Taxonomy" id="1538125"/>
    <lineage>
        <taxon>Eukaryota</taxon>
        <taxon>Metazoa</taxon>
        <taxon>Ecdysozoa</taxon>
        <taxon>Arthropoda</taxon>
        <taxon>Chelicerata</taxon>
        <taxon>Arachnida</taxon>
        <taxon>Araneae</taxon>
        <taxon>Araneomorphae</taxon>
        <taxon>Entelegynae</taxon>
        <taxon>Araneoidea</taxon>
        <taxon>Araneidae</taxon>
        <taxon>Caerostris</taxon>
    </lineage>
</organism>
<dbReference type="Proteomes" id="UP001054837">
    <property type="component" value="Unassembled WGS sequence"/>
</dbReference>